<dbReference type="Proteomes" id="UP001198806">
    <property type="component" value="Unassembled WGS sequence"/>
</dbReference>
<dbReference type="CDD" id="cd04301">
    <property type="entry name" value="NAT_SF"/>
    <property type="match status" value="1"/>
</dbReference>
<dbReference type="EMBL" id="WKMO01000006">
    <property type="protein sequence ID" value="MSB73243.1"/>
    <property type="molecule type" value="Genomic_DNA"/>
</dbReference>
<dbReference type="Proteomes" id="UP000095591">
    <property type="component" value="Unassembled WGS sequence"/>
</dbReference>
<evidence type="ECO:0000313" key="9">
    <source>
        <dbReference type="Proteomes" id="UP000095591"/>
    </source>
</evidence>
<dbReference type="EMBL" id="CYXP01000006">
    <property type="protein sequence ID" value="CUN21480.1"/>
    <property type="molecule type" value="Genomic_DNA"/>
</dbReference>
<evidence type="ECO:0000313" key="12">
    <source>
        <dbReference type="Proteomes" id="UP000441609"/>
    </source>
</evidence>
<dbReference type="InterPro" id="IPR016181">
    <property type="entry name" value="Acyl_CoA_acyltransferase"/>
</dbReference>
<dbReference type="Proteomes" id="UP000441609">
    <property type="component" value="Unassembled WGS sequence"/>
</dbReference>
<feature type="domain" description="N-acetyltransferase" evidence="1">
    <location>
        <begin position="2"/>
        <end position="166"/>
    </location>
</feature>
<evidence type="ECO:0000313" key="8">
    <source>
        <dbReference type="EMBL" id="MSB73243.1"/>
    </source>
</evidence>
<reference evidence="4" key="4">
    <citation type="submission" date="2023-01" db="EMBL/GenBank/DDBJ databases">
        <title>Human gut microbiome strain richness.</title>
        <authorList>
            <person name="Chen-Liaw A."/>
        </authorList>
    </citation>
    <scope>NUCLEOTIDE SEQUENCE</scope>
    <source>
        <strain evidence="4">RTP21484st1_E5_RTP21484_190118</strain>
    </source>
</reference>
<protein>
    <submittedName>
        <fullName evidence="3">GNAT family N-acetyltransferase</fullName>
    </submittedName>
    <submittedName>
        <fullName evidence="2">Protease synthase and sporulation negative regulatory protein PAI 1</fullName>
        <ecNumber evidence="2">2.3.1.-</ecNumber>
    </submittedName>
</protein>
<dbReference type="InterPro" id="IPR000182">
    <property type="entry name" value="GNAT_dom"/>
</dbReference>
<reference evidence="2 9" key="1">
    <citation type="submission" date="2015-09" db="EMBL/GenBank/DDBJ databases">
        <authorList>
            <consortium name="Pathogen Informatics"/>
        </authorList>
    </citation>
    <scope>NUCLEOTIDE SEQUENCE [LARGE SCALE GENOMIC DNA]</scope>
    <source>
        <strain evidence="2 9">2789STDY5608872</strain>
    </source>
</reference>
<evidence type="ECO:0000313" key="10">
    <source>
        <dbReference type="Proteomes" id="UP000432516"/>
    </source>
</evidence>
<dbReference type="SUPFAM" id="SSF55729">
    <property type="entry name" value="Acyl-CoA N-acyltransferases (Nat)"/>
    <property type="match status" value="1"/>
</dbReference>
<dbReference type="Proteomes" id="UP000441358">
    <property type="component" value="Unassembled WGS sequence"/>
</dbReference>
<keyword evidence="2" id="KW-0808">Transferase</keyword>
<dbReference type="Gene3D" id="3.40.630.30">
    <property type="match status" value="1"/>
</dbReference>
<dbReference type="EMBL" id="WKMY01000001">
    <property type="protein sequence ID" value="MRY92311.1"/>
    <property type="molecule type" value="Genomic_DNA"/>
</dbReference>
<dbReference type="GO" id="GO:0008233">
    <property type="term" value="F:peptidase activity"/>
    <property type="evidence" value="ECO:0007669"/>
    <property type="project" value="UniProtKB-KW"/>
</dbReference>
<dbReference type="Proteomes" id="UP000432516">
    <property type="component" value="Unassembled WGS sequence"/>
</dbReference>
<evidence type="ECO:0000313" key="11">
    <source>
        <dbReference type="Proteomes" id="UP000441358"/>
    </source>
</evidence>
<keyword evidence="2" id="KW-0012">Acyltransferase</keyword>
<dbReference type="EMBL" id="WKMC01000001">
    <property type="protein sequence ID" value="MRZ48887.1"/>
    <property type="molecule type" value="Genomic_DNA"/>
</dbReference>
<dbReference type="Proteomes" id="UP000461276">
    <property type="component" value="Unassembled WGS sequence"/>
</dbReference>
<gene>
    <name evidence="2" type="primary">paiA</name>
    <name evidence="2" type="ORF">ERS852429_02546</name>
    <name evidence="6" type="ORF">GKD66_01250</name>
    <name evidence="5" type="ORF">GKD67_03450</name>
    <name evidence="7" type="ORF">GKD68_04200</name>
    <name evidence="8" type="ORF">GKD70_08090</name>
    <name evidence="3" type="ORF">LI194_20510</name>
    <name evidence="4" type="ORF">PN599_02270</name>
</gene>
<dbReference type="Pfam" id="PF13508">
    <property type="entry name" value="Acetyltransf_7"/>
    <property type="match status" value="1"/>
</dbReference>
<keyword evidence="2" id="KW-0378">Hydrolase</keyword>
<evidence type="ECO:0000313" key="13">
    <source>
        <dbReference type="Proteomes" id="UP000461276"/>
    </source>
</evidence>
<dbReference type="GO" id="GO:0006508">
    <property type="term" value="P:proteolysis"/>
    <property type="evidence" value="ECO:0007669"/>
    <property type="project" value="UniProtKB-KW"/>
</dbReference>
<proteinExistence type="predicted"/>
<evidence type="ECO:0000313" key="6">
    <source>
        <dbReference type="EMBL" id="MRZ48887.1"/>
    </source>
</evidence>
<dbReference type="AlphaFoldDB" id="A0A173V455"/>
<evidence type="ECO:0000313" key="3">
    <source>
        <dbReference type="EMBL" id="MCB6520166.1"/>
    </source>
</evidence>
<dbReference type="Proteomes" id="UP001210126">
    <property type="component" value="Unassembled WGS sequence"/>
</dbReference>
<keyword evidence="2" id="KW-0645">Protease</keyword>
<dbReference type="EMBL" id="JAQMPJ010000001">
    <property type="protein sequence ID" value="MDB9003829.1"/>
    <property type="molecule type" value="Genomic_DNA"/>
</dbReference>
<reference evidence="3" key="3">
    <citation type="submission" date="2021-10" db="EMBL/GenBank/DDBJ databases">
        <title>Collection of gut derived symbiotic bacterial strains cultured from healthy donors.</title>
        <authorList>
            <person name="Lin H."/>
            <person name="Littmann E."/>
            <person name="Kohout C."/>
            <person name="Pamer E.G."/>
        </authorList>
    </citation>
    <scope>NUCLEOTIDE SEQUENCE</scope>
    <source>
        <strain evidence="3">DFI.2.94</strain>
    </source>
</reference>
<dbReference type="EC" id="2.3.1.-" evidence="2"/>
<dbReference type="GO" id="GO:0016747">
    <property type="term" value="F:acyltransferase activity, transferring groups other than amino-acyl groups"/>
    <property type="evidence" value="ECO:0007669"/>
    <property type="project" value="InterPro"/>
</dbReference>
<evidence type="ECO:0000259" key="1">
    <source>
        <dbReference type="PROSITE" id="PS51186"/>
    </source>
</evidence>
<dbReference type="OrthoDB" id="9800604at2"/>
<organism evidence="2 9">
    <name type="scientific">Parabacteroides distasonis</name>
    <dbReference type="NCBI Taxonomy" id="823"/>
    <lineage>
        <taxon>Bacteria</taxon>
        <taxon>Pseudomonadati</taxon>
        <taxon>Bacteroidota</taxon>
        <taxon>Bacteroidia</taxon>
        <taxon>Bacteroidales</taxon>
        <taxon>Tannerellaceae</taxon>
        <taxon>Parabacteroides</taxon>
    </lineage>
</organism>
<dbReference type="EMBL" id="JAJCNI010000040">
    <property type="protein sequence ID" value="MCB6520166.1"/>
    <property type="molecule type" value="Genomic_DNA"/>
</dbReference>
<sequence>MFTIRKATIDDRSLIHDLASRIWENTYGKILSKEQLDYMFDMMYAPDNILKQMEELHHQYFIILADDMPAGYLSIEKTGENTYNFQKIYSLPEMHGTGIGRFIIEQGINYLKEVHTGPFTIELYVNRYNPAIGFYRHMGLREIGTRDHHIGNGYFMNDYIMGMEVENK</sequence>
<dbReference type="RefSeq" id="WP_005857377.1">
    <property type="nucleotide sequence ID" value="NZ_BQOC01000001.1"/>
</dbReference>
<dbReference type="EMBL" id="WKNE01000002">
    <property type="protein sequence ID" value="MRZ53952.1"/>
    <property type="molecule type" value="Genomic_DNA"/>
</dbReference>
<evidence type="ECO:0000313" key="5">
    <source>
        <dbReference type="EMBL" id="MRY92311.1"/>
    </source>
</evidence>
<reference evidence="10 11" key="2">
    <citation type="journal article" date="2019" name="Nat. Med.">
        <title>A library of human gut bacterial isolates paired with longitudinal multiomics data enables mechanistic microbiome research.</title>
        <authorList>
            <person name="Poyet M."/>
            <person name="Groussin M."/>
            <person name="Gibbons S.M."/>
            <person name="Avila-Pacheco J."/>
            <person name="Jiang X."/>
            <person name="Kearney S.M."/>
            <person name="Perrotta A.R."/>
            <person name="Berdy B."/>
            <person name="Zhao S."/>
            <person name="Lieberman T.D."/>
            <person name="Swanson P.K."/>
            <person name="Smith M."/>
            <person name="Roesemann S."/>
            <person name="Alexander J.E."/>
            <person name="Rich S.A."/>
            <person name="Livny J."/>
            <person name="Vlamakis H."/>
            <person name="Clish C."/>
            <person name="Bullock K."/>
            <person name="Deik A."/>
            <person name="Scott J."/>
            <person name="Pierce K.A."/>
            <person name="Xavier R.J."/>
            <person name="Alm E.J."/>
        </authorList>
    </citation>
    <scope>NUCLEOTIDE SEQUENCE [LARGE SCALE GENOMIC DNA]</scope>
    <source>
        <strain evidence="7 10">BIOML-A2</strain>
        <strain evidence="8 12">BIOML-A20</strain>
        <strain evidence="6 11">BIOML-A32</strain>
        <strain evidence="5 13">BIOML-A9</strain>
    </source>
</reference>
<accession>A0A173V455</accession>
<name>A0A173V455_PARDI</name>
<evidence type="ECO:0000313" key="7">
    <source>
        <dbReference type="EMBL" id="MRZ53952.1"/>
    </source>
</evidence>
<evidence type="ECO:0000313" key="2">
    <source>
        <dbReference type="EMBL" id="CUN21480.1"/>
    </source>
</evidence>
<evidence type="ECO:0000313" key="4">
    <source>
        <dbReference type="EMBL" id="MDB9003829.1"/>
    </source>
</evidence>
<dbReference type="PROSITE" id="PS51186">
    <property type="entry name" value="GNAT"/>
    <property type="match status" value="1"/>
</dbReference>